<dbReference type="InterPro" id="IPR010982">
    <property type="entry name" value="Lambda_DNA-bd_dom_sf"/>
</dbReference>
<evidence type="ECO:0000256" key="2">
    <source>
        <dbReference type="ARBA" id="ARBA00023125"/>
    </source>
</evidence>
<dbReference type="CDD" id="cd00093">
    <property type="entry name" value="HTH_XRE"/>
    <property type="match status" value="1"/>
</dbReference>
<dbReference type="InterPro" id="IPR036286">
    <property type="entry name" value="LexA/Signal_pep-like_sf"/>
</dbReference>
<sequence>MQTFSDRVRARRVELGLSQVELAKKAGLSQSTVAQIERGRNSRSAHILNLAEALKVHPRWLEGGEGPKDGADDGVADLAVQRHEPWPFPEIPEDEVRALAPAQLNALQGAIALAIAQLKLGINVSPKPAPSKLPPPARGSLVDMDNADDPFPMRIGGSAAAPWEGGKTTFQFEREARAGTGLLSGLVANVGPGEPHAANDKFEKVPELGDVRLAAGDGIENHAEDQTGVVHFRRSFLRSVGADNGRGRVVYARGDSMDPDIKDGWALLVVPSDNLTPRDLVPGAIYAINYDGKMLVKMVARDELTGRWVARSKNSRYQDVPLQGEGSVRILGRVVWAGGLLPVADSGRWVHVK</sequence>
<keyword evidence="1" id="KW-0805">Transcription regulation</keyword>
<dbReference type="SUPFAM" id="SSF51306">
    <property type="entry name" value="LexA/Signal peptidase"/>
    <property type="match status" value="1"/>
</dbReference>
<evidence type="ECO:0000256" key="1">
    <source>
        <dbReference type="ARBA" id="ARBA00023015"/>
    </source>
</evidence>
<gene>
    <name evidence="4" type="ORF">N5D93_30670</name>
</gene>
<dbReference type="GO" id="GO:0003677">
    <property type="term" value="F:DNA binding"/>
    <property type="evidence" value="ECO:0007669"/>
    <property type="project" value="UniProtKB-KW"/>
</dbReference>
<dbReference type="PROSITE" id="PS50943">
    <property type="entry name" value="HTH_CROC1"/>
    <property type="match status" value="1"/>
</dbReference>
<dbReference type="InterPro" id="IPR001387">
    <property type="entry name" value="Cro/C1-type_HTH"/>
</dbReference>
<dbReference type="RefSeq" id="WP_127185242.1">
    <property type="nucleotide sequence ID" value="NZ_CP034689.1"/>
</dbReference>
<protein>
    <submittedName>
        <fullName evidence="4">LexA family transcriptional regulator</fullName>
    </submittedName>
</protein>
<dbReference type="Pfam" id="PF01381">
    <property type="entry name" value="HTH_3"/>
    <property type="match status" value="1"/>
</dbReference>
<dbReference type="AlphaFoldDB" id="A0A3S9YYU0"/>
<reference evidence="4" key="1">
    <citation type="submission" date="2022-09" db="EMBL/GenBank/DDBJ databases">
        <title>Intensive care unit water sources are persistently colonized with multi-drug resistant bacteria and are the site of extensive horizontal gene transfer of antibiotic resistance genes.</title>
        <authorList>
            <person name="Diorio-Toth L."/>
        </authorList>
    </citation>
    <scope>NUCLEOTIDE SEQUENCE</scope>
    <source>
        <strain evidence="4">GD03843</strain>
    </source>
</reference>
<dbReference type="EMBL" id="JAOCDZ010000038">
    <property type="protein sequence ID" value="MDH0740195.1"/>
    <property type="molecule type" value="Genomic_DNA"/>
</dbReference>
<comment type="caution">
    <text evidence="4">The sequence shown here is derived from an EMBL/GenBank/DDBJ whole genome shotgun (WGS) entry which is preliminary data.</text>
</comment>
<evidence type="ECO:0000256" key="3">
    <source>
        <dbReference type="ARBA" id="ARBA00023163"/>
    </source>
</evidence>
<proteinExistence type="predicted"/>
<dbReference type="Gene3D" id="2.10.109.10">
    <property type="entry name" value="Umud Fragment, subunit A"/>
    <property type="match status" value="1"/>
</dbReference>
<evidence type="ECO:0000313" key="5">
    <source>
        <dbReference type="Proteomes" id="UP001161094"/>
    </source>
</evidence>
<accession>A0A3S9YYU0</accession>
<dbReference type="PANTHER" id="PTHR40661:SF3">
    <property type="entry name" value="FELS-1 PROPHAGE TRANSCRIPTIONAL REGULATOR"/>
    <property type="match status" value="1"/>
</dbReference>
<dbReference type="InterPro" id="IPR015927">
    <property type="entry name" value="Peptidase_S24_S26A/B/C"/>
</dbReference>
<dbReference type="CDD" id="cd06529">
    <property type="entry name" value="S24_LexA-like"/>
    <property type="match status" value="1"/>
</dbReference>
<dbReference type="InterPro" id="IPR039418">
    <property type="entry name" value="LexA-like"/>
</dbReference>
<dbReference type="SUPFAM" id="SSF47413">
    <property type="entry name" value="lambda repressor-like DNA-binding domains"/>
    <property type="match status" value="1"/>
</dbReference>
<dbReference type="Pfam" id="PF00717">
    <property type="entry name" value="Peptidase_S24"/>
    <property type="match status" value="1"/>
</dbReference>
<organism evidence="4 5">
    <name type="scientific">Achromobacter spanius</name>
    <dbReference type="NCBI Taxonomy" id="217203"/>
    <lineage>
        <taxon>Bacteria</taxon>
        <taxon>Pseudomonadati</taxon>
        <taxon>Pseudomonadota</taxon>
        <taxon>Betaproteobacteria</taxon>
        <taxon>Burkholderiales</taxon>
        <taxon>Alcaligenaceae</taxon>
        <taxon>Achromobacter</taxon>
    </lineage>
</organism>
<dbReference type="Gene3D" id="1.10.260.40">
    <property type="entry name" value="lambda repressor-like DNA-binding domains"/>
    <property type="match status" value="1"/>
</dbReference>
<keyword evidence="2" id="KW-0238">DNA-binding</keyword>
<name>A0A3S9YYU0_9BURK</name>
<dbReference type="SMART" id="SM00530">
    <property type="entry name" value="HTH_XRE"/>
    <property type="match status" value="1"/>
</dbReference>
<keyword evidence="3" id="KW-0804">Transcription</keyword>
<dbReference type="Proteomes" id="UP001161094">
    <property type="component" value="Unassembled WGS sequence"/>
</dbReference>
<evidence type="ECO:0000313" key="4">
    <source>
        <dbReference type="EMBL" id="MDH0740195.1"/>
    </source>
</evidence>
<dbReference type="PANTHER" id="PTHR40661">
    <property type="match status" value="1"/>
</dbReference>